<accession>L1JX67</accession>
<dbReference type="HOGENOM" id="CLU_763857_0_0_1"/>
<evidence type="ECO:0000256" key="1">
    <source>
        <dbReference type="SAM" id="MobiDB-lite"/>
    </source>
</evidence>
<dbReference type="GeneID" id="17309780"/>
<organism evidence="2">
    <name type="scientific">Guillardia theta (strain CCMP2712)</name>
    <name type="common">Cryptophyte</name>
    <dbReference type="NCBI Taxonomy" id="905079"/>
    <lineage>
        <taxon>Eukaryota</taxon>
        <taxon>Cryptophyceae</taxon>
        <taxon>Pyrenomonadales</taxon>
        <taxon>Geminigeraceae</taxon>
        <taxon>Guillardia</taxon>
    </lineage>
</organism>
<proteinExistence type="predicted"/>
<dbReference type="AlphaFoldDB" id="L1JX67"/>
<reference evidence="2 4" key="1">
    <citation type="journal article" date="2012" name="Nature">
        <title>Algal genomes reveal evolutionary mosaicism and the fate of nucleomorphs.</title>
        <authorList>
            <consortium name="DOE Joint Genome Institute"/>
            <person name="Curtis B.A."/>
            <person name="Tanifuji G."/>
            <person name="Burki F."/>
            <person name="Gruber A."/>
            <person name="Irimia M."/>
            <person name="Maruyama S."/>
            <person name="Arias M.C."/>
            <person name="Ball S.G."/>
            <person name="Gile G.H."/>
            <person name="Hirakawa Y."/>
            <person name="Hopkins J.F."/>
            <person name="Kuo A."/>
            <person name="Rensing S.A."/>
            <person name="Schmutz J."/>
            <person name="Symeonidi A."/>
            <person name="Elias M."/>
            <person name="Eveleigh R.J."/>
            <person name="Herman E.K."/>
            <person name="Klute M.J."/>
            <person name="Nakayama T."/>
            <person name="Obornik M."/>
            <person name="Reyes-Prieto A."/>
            <person name="Armbrust E.V."/>
            <person name="Aves S.J."/>
            <person name="Beiko R.G."/>
            <person name="Coutinho P."/>
            <person name="Dacks J.B."/>
            <person name="Durnford D.G."/>
            <person name="Fast N.M."/>
            <person name="Green B.R."/>
            <person name="Grisdale C.J."/>
            <person name="Hempel F."/>
            <person name="Henrissat B."/>
            <person name="Hoppner M.P."/>
            <person name="Ishida K."/>
            <person name="Kim E."/>
            <person name="Koreny L."/>
            <person name="Kroth P.G."/>
            <person name="Liu Y."/>
            <person name="Malik S.B."/>
            <person name="Maier U.G."/>
            <person name="McRose D."/>
            <person name="Mock T."/>
            <person name="Neilson J.A."/>
            <person name="Onodera N.T."/>
            <person name="Poole A.M."/>
            <person name="Pritham E.J."/>
            <person name="Richards T.A."/>
            <person name="Rocap G."/>
            <person name="Roy S.W."/>
            <person name="Sarai C."/>
            <person name="Schaack S."/>
            <person name="Shirato S."/>
            <person name="Slamovits C.H."/>
            <person name="Spencer D.F."/>
            <person name="Suzuki S."/>
            <person name="Worden A.Z."/>
            <person name="Zauner S."/>
            <person name="Barry K."/>
            <person name="Bell C."/>
            <person name="Bharti A.K."/>
            <person name="Crow J.A."/>
            <person name="Grimwood J."/>
            <person name="Kramer R."/>
            <person name="Lindquist E."/>
            <person name="Lucas S."/>
            <person name="Salamov A."/>
            <person name="McFadden G.I."/>
            <person name="Lane C.E."/>
            <person name="Keeling P.J."/>
            <person name="Gray M.W."/>
            <person name="Grigoriev I.V."/>
            <person name="Archibald J.M."/>
        </authorList>
    </citation>
    <scope>NUCLEOTIDE SEQUENCE</scope>
    <source>
        <strain evidence="2 4">CCMP2712</strain>
    </source>
</reference>
<protein>
    <submittedName>
        <fullName evidence="2 3">Uncharacterized protein</fullName>
    </submittedName>
</protein>
<evidence type="ECO:0000313" key="4">
    <source>
        <dbReference type="Proteomes" id="UP000011087"/>
    </source>
</evidence>
<gene>
    <name evidence="2" type="ORF">GUITHDRAFT_101404</name>
</gene>
<feature type="region of interest" description="Disordered" evidence="1">
    <location>
        <begin position="107"/>
        <end position="138"/>
    </location>
</feature>
<dbReference type="PaxDb" id="55529-EKX52952"/>
<dbReference type="KEGG" id="gtt:GUITHDRAFT_101404"/>
<name>L1JX67_GUITC</name>
<reference evidence="4" key="2">
    <citation type="submission" date="2012-11" db="EMBL/GenBank/DDBJ databases">
        <authorList>
            <person name="Kuo A."/>
            <person name="Curtis B.A."/>
            <person name="Tanifuji G."/>
            <person name="Burki F."/>
            <person name="Gruber A."/>
            <person name="Irimia M."/>
            <person name="Maruyama S."/>
            <person name="Arias M.C."/>
            <person name="Ball S.G."/>
            <person name="Gile G.H."/>
            <person name="Hirakawa Y."/>
            <person name="Hopkins J.F."/>
            <person name="Rensing S.A."/>
            <person name="Schmutz J."/>
            <person name="Symeonidi A."/>
            <person name="Elias M."/>
            <person name="Eveleigh R.J."/>
            <person name="Herman E.K."/>
            <person name="Klute M.J."/>
            <person name="Nakayama T."/>
            <person name="Obornik M."/>
            <person name="Reyes-Prieto A."/>
            <person name="Armbrust E.V."/>
            <person name="Aves S.J."/>
            <person name="Beiko R.G."/>
            <person name="Coutinho P."/>
            <person name="Dacks J.B."/>
            <person name="Durnford D.G."/>
            <person name="Fast N.M."/>
            <person name="Green B.R."/>
            <person name="Grisdale C."/>
            <person name="Hempe F."/>
            <person name="Henrissat B."/>
            <person name="Hoppner M.P."/>
            <person name="Ishida K.-I."/>
            <person name="Kim E."/>
            <person name="Koreny L."/>
            <person name="Kroth P.G."/>
            <person name="Liu Y."/>
            <person name="Malik S.-B."/>
            <person name="Maier U.G."/>
            <person name="McRose D."/>
            <person name="Mock T."/>
            <person name="Neilson J.A."/>
            <person name="Onodera N.T."/>
            <person name="Poole A.M."/>
            <person name="Pritham E.J."/>
            <person name="Richards T.A."/>
            <person name="Rocap G."/>
            <person name="Roy S.W."/>
            <person name="Sarai C."/>
            <person name="Schaack S."/>
            <person name="Shirato S."/>
            <person name="Slamovits C.H."/>
            <person name="Spencer D.F."/>
            <person name="Suzuki S."/>
            <person name="Worden A.Z."/>
            <person name="Zauner S."/>
            <person name="Barry K."/>
            <person name="Bell C."/>
            <person name="Bharti A.K."/>
            <person name="Crow J.A."/>
            <person name="Grimwood J."/>
            <person name="Kramer R."/>
            <person name="Lindquist E."/>
            <person name="Lucas S."/>
            <person name="Salamov A."/>
            <person name="McFadden G.I."/>
            <person name="Lane C.E."/>
            <person name="Keeling P.J."/>
            <person name="Gray M.W."/>
            <person name="Grigoriev I.V."/>
            <person name="Archibald J.M."/>
        </authorList>
    </citation>
    <scope>NUCLEOTIDE SEQUENCE</scope>
    <source>
        <strain evidence="4">CCMP2712</strain>
    </source>
</reference>
<reference evidence="3" key="3">
    <citation type="submission" date="2016-03" db="UniProtKB">
        <authorList>
            <consortium name="EnsemblProtists"/>
        </authorList>
    </citation>
    <scope>IDENTIFICATION</scope>
</reference>
<dbReference type="EnsemblProtists" id="EKX52952">
    <property type="protein sequence ID" value="EKX52952"/>
    <property type="gene ID" value="GUITHDRAFT_101404"/>
</dbReference>
<dbReference type="EMBL" id="JH992971">
    <property type="protein sequence ID" value="EKX52952.1"/>
    <property type="molecule type" value="Genomic_DNA"/>
</dbReference>
<evidence type="ECO:0000313" key="3">
    <source>
        <dbReference type="EnsemblProtists" id="EKX52952"/>
    </source>
</evidence>
<evidence type="ECO:0000313" key="2">
    <source>
        <dbReference type="EMBL" id="EKX52952.1"/>
    </source>
</evidence>
<sequence>MVKKLGRRKKGKREEWRSKDIQSLDLNELSMATAVAKCLRRTASNVELFYEYAASGKGIQLGGRGALLDYNELVCILEEVKVIPKALPKEDCYDYFLAFLRKKMRSPSASTGQPASAGGRPSTKGSHRPKSSEGPEDELDFPAYQEFIEFLIERLGYLPYVEREKQIMEQHMESLKLRTTNLYDFSYRSNAIHRTERELKKAIGYNEEILFTNDPVELAQTKYTLPILPAYKIKTPRVVSELEGDKQIEPLANVSVPLDDLRHGEELRGLRLPAHRVARKSLHCTVRKYFDKWVSVVAGFDESLFENDDKARRLAGAANPDDGPSVEVKVDRSGQWIPFLPRAIPPIDHTLFPYSHPLSSEKH</sequence>
<dbReference type="RefSeq" id="XP_005839932.1">
    <property type="nucleotide sequence ID" value="XM_005839875.1"/>
</dbReference>
<keyword evidence="4" id="KW-1185">Reference proteome</keyword>
<dbReference type="Proteomes" id="UP000011087">
    <property type="component" value="Unassembled WGS sequence"/>
</dbReference>